<evidence type="ECO:0000256" key="1">
    <source>
        <dbReference type="SAM" id="SignalP"/>
    </source>
</evidence>
<gene>
    <name evidence="3" type="ORF">ACFQ5J_02420</name>
</gene>
<proteinExistence type="predicted"/>
<reference evidence="4" key="1">
    <citation type="journal article" date="2019" name="Int. J. Syst. Evol. Microbiol.">
        <title>The Global Catalogue of Microorganisms (GCM) 10K type strain sequencing project: providing services to taxonomists for standard genome sequencing and annotation.</title>
        <authorList>
            <consortium name="The Broad Institute Genomics Platform"/>
            <consortium name="The Broad Institute Genome Sequencing Center for Infectious Disease"/>
            <person name="Wu L."/>
            <person name="Ma J."/>
        </authorList>
    </citation>
    <scope>NUCLEOTIDE SEQUENCE [LARGE SCALE GENOMIC DNA]</scope>
    <source>
        <strain evidence="4">CCM 8903</strain>
    </source>
</reference>
<feature type="chain" id="PRO_5045930047" evidence="1">
    <location>
        <begin position="28"/>
        <end position="198"/>
    </location>
</feature>
<dbReference type="RefSeq" id="WP_125747831.1">
    <property type="nucleotide sequence ID" value="NZ_JBHTON010000005.1"/>
</dbReference>
<evidence type="ECO:0000313" key="3">
    <source>
        <dbReference type="EMBL" id="MFD1484081.1"/>
    </source>
</evidence>
<dbReference type="EMBL" id="JBHTON010000005">
    <property type="protein sequence ID" value="MFD1484081.1"/>
    <property type="molecule type" value="Genomic_DNA"/>
</dbReference>
<name>A0ABW4E4J5_9LACO</name>
<dbReference type="Pfam" id="PF13731">
    <property type="entry name" value="WxL"/>
    <property type="match status" value="1"/>
</dbReference>
<comment type="caution">
    <text evidence="3">The sequence shown here is derived from an EMBL/GenBank/DDBJ whole genome shotgun (WGS) entry which is preliminary data.</text>
</comment>
<evidence type="ECO:0000313" key="4">
    <source>
        <dbReference type="Proteomes" id="UP001597252"/>
    </source>
</evidence>
<dbReference type="InterPro" id="IPR027994">
    <property type="entry name" value="WxL_dom"/>
</dbReference>
<evidence type="ECO:0000259" key="2">
    <source>
        <dbReference type="Pfam" id="PF13731"/>
    </source>
</evidence>
<protein>
    <submittedName>
        <fullName evidence="3">WxL domain-containing protein</fullName>
    </submittedName>
</protein>
<dbReference type="Proteomes" id="UP001597252">
    <property type="component" value="Unassembled WGS sequence"/>
</dbReference>
<organism evidence="3 4">
    <name type="scientific">Lacticaseibacillus baoqingensis</name>
    <dbReference type="NCBI Taxonomy" id="2486013"/>
    <lineage>
        <taxon>Bacteria</taxon>
        <taxon>Bacillati</taxon>
        <taxon>Bacillota</taxon>
        <taxon>Bacilli</taxon>
        <taxon>Lactobacillales</taxon>
        <taxon>Lactobacillaceae</taxon>
        <taxon>Lacticaseibacillus</taxon>
    </lineage>
</organism>
<accession>A0ABW4E4J5</accession>
<feature type="signal peptide" evidence="1">
    <location>
        <begin position="1"/>
        <end position="27"/>
    </location>
</feature>
<sequence length="198" mass="19926">MKYTFALTGLVTIAGALALVATTPVAAAETTPTQTTKATIDITTNKDGALTLTKAPNFTFDSTTLSALAGNKIAGTADSVAEVSDTRDSGAGWNLSMNLGAFDAGSTGMMSWSGNSATFAAAGTQVGAAPATTNTTQVEAGDAAEAPLLTAAKGAGIGVWDLKFNNLGLNLSGINMPKTYSADVNWYLSDTQTTSAAN</sequence>
<keyword evidence="4" id="KW-1185">Reference proteome</keyword>
<keyword evidence="1" id="KW-0732">Signal</keyword>
<feature type="domain" description="WxL" evidence="2">
    <location>
        <begin position="22"/>
        <end position="191"/>
    </location>
</feature>